<dbReference type="InterPro" id="IPR052643">
    <property type="entry name" value="ERP44"/>
</dbReference>
<dbReference type="AlphaFoldDB" id="A0A7R8ZRB7"/>
<dbReference type="EMBL" id="OB661675">
    <property type="protein sequence ID" value="CAD7228736.1"/>
    <property type="molecule type" value="Genomic_DNA"/>
</dbReference>
<proteinExistence type="predicted"/>
<feature type="compositionally biased region" description="Polar residues" evidence="1">
    <location>
        <begin position="408"/>
        <end position="428"/>
    </location>
</feature>
<dbReference type="GO" id="GO:0006457">
    <property type="term" value="P:protein folding"/>
    <property type="evidence" value="ECO:0007669"/>
    <property type="project" value="TreeGrafter"/>
</dbReference>
<dbReference type="Gene3D" id="3.40.30.10">
    <property type="entry name" value="Glutaredoxin"/>
    <property type="match status" value="3"/>
</dbReference>
<dbReference type="GO" id="GO:0005789">
    <property type="term" value="C:endoplasmic reticulum membrane"/>
    <property type="evidence" value="ECO:0007669"/>
    <property type="project" value="TreeGrafter"/>
</dbReference>
<evidence type="ECO:0000256" key="1">
    <source>
        <dbReference type="SAM" id="MobiDB-lite"/>
    </source>
</evidence>
<dbReference type="GO" id="GO:0003756">
    <property type="term" value="F:protein disulfide isomerase activity"/>
    <property type="evidence" value="ECO:0007669"/>
    <property type="project" value="TreeGrafter"/>
</dbReference>
<dbReference type="PANTHER" id="PTHR46295">
    <property type="entry name" value="ENDOPLASMIC RETICULUM RESIDENT PROTEIN 44"/>
    <property type="match status" value="1"/>
</dbReference>
<evidence type="ECO:0000313" key="2">
    <source>
        <dbReference type="EMBL" id="CAD7228736.1"/>
    </source>
</evidence>
<protein>
    <submittedName>
        <fullName evidence="2">Uncharacterized protein</fullName>
    </submittedName>
</protein>
<dbReference type="SUPFAM" id="SSF52833">
    <property type="entry name" value="Thioredoxin-like"/>
    <property type="match status" value="3"/>
</dbReference>
<organism evidence="2">
    <name type="scientific">Cyprideis torosa</name>
    <dbReference type="NCBI Taxonomy" id="163714"/>
    <lineage>
        <taxon>Eukaryota</taxon>
        <taxon>Metazoa</taxon>
        <taxon>Ecdysozoa</taxon>
        <taxon>Arthropoda</taxon>
        <taxon>Crustacea</taxon>
        <taxon>Oligostraca</taxon>
        <taxon>Ostracoda</taxon>
        <taxon>Podocopa</taxon>
        <taxon>Podocopida</taxon>
        <taxon>Cytherocopina</taxon>
        <taxon>Cytheroidea</taxon>
        <taxon>Cytherideidae</taxon>
        <taxon>Cyprideis</taxon>
    </lineage>
</organism>
<dbReference type="InterPro" id="IPR036249">
    <property type="entry name" value="Thioredoxin-like_sf"/>
</dbReference>
<feature type="region of interest" description="Disordered" evidence="1">
    <location>
        <begin position="407"/>
        <end position="433"/>
    </location>
</feature>
<dbReference type="OrthoDB" id="294696at2759"/>
<dbReference type="InterPro" id="IPR013766">
    <property type="entry name" value="Thioredoxin_domain"/>
</dbReference>
<sequence>MAIMPLSQARVSLVRRRLESGILASLVLLSSVLVLTADSNGAVQLDNENFDQILADNEIVFVNFYADWCRFSNMLEPIWDEAAEKLAKAVAQPGKVIMGKVDCDKQSDIAKRFHITKYPTLKLMKYGQLAKREYRGQRSADAFVKFLQDQLKDPFELFDKMEALDNISDTKKRHLVGFYLDRNTKEFETFRKVASYLVDSCQFHLTFASLPLRPPNANMLLYRPAFSSGEKDEMFTGDYLSFDQMLSWSQEKCIPIVREITFENAEELTEEGLPFLILFYDPDDLSPIKTFAEVIQRELMPDKEQINFLTADGQKFSHPLHHLGKSKGDLPLIAIDSFRHMYLFPDASKMTEPGLLKQFIADLNSGKLHREFHWGPEEKTSTVTASPPAPVPADDAGQRLHIEVVDNSIDSSNQHGKIPLTKSTSPPESTFAKLAPSSNRYTLLRDEL</sequence>
<reference evidence="2" key="1">
    <citation type="submission" date="2020-11" db="EMBL/GenBank/DDBJ databases">
        <authorList>
            <person name="Tran Van P."/>
        </authorList>
    </citation>
    <scope>NUCLEOTIDE SEQUENCE</scope>
</reference>
<gene>
    <name evidence="2" type="ORF">CTOB1V02_LOCUS6614</name>
</gene>
<dbReference type="GO" id="GO:0005793">
    <property type="term" value="C:endoplasmic reticulum-Golgi intermediate compartment"/>
    <property type="evidence" value="ECO:0007669"/>
    <property type="project" value="TreeGrafter"/>
</dbReference>
<accession>A0A7R8ZRB7</accession>
<dbReference type="Pfam" id="PF13848">
    <property type="entry name" value="Thioredoxin_6"/>
    <property type="match status" value="1"/>
</dbReference>
<name>A0A7R8ZRB7_9CRUS</name>
<dbReference type="PANTHER" id="PTHR46295:SF1">
    <property type="entry name" value="ENDOPLASMIC RETICULUM RESIDENT PROTEIN 44"/>
    <property type="match status" value="1"/>
</dbReference>
<dbReference type="Pfam" id="PF00085">
    <property type="entry name" value="Thioredoxin"/>
    <property type="match status" value="1"/>
</dbReference>
<dbReference type="PROSITE" id="PS51352">
    <property type="entry name" value="THIOREDOXIN_2"/>
    <property type="match status" value="1"/>
</dbReference>